<reference evidence="15" key="1">
    <citation type="submission" date="2019-09" db="EMBL/GenBank/DDBJ databases">
        <title>Draft genome information of white flower Hibiscus syriacus.</title>
        <authorList>
            <person name="Kim Y.-M."/>
        </authorList>
    </citation>
    <scope>NUCLEOTIDE SEQUENCE [LARGE SCALE GENOMIC DNA]</scope>
    <source>
        <strain evidence="15">YM2019G1</strain>
    </source>
</reference>
<dbReference type="InterPro" id="IPR001245">
    <property type="entry name" value="Ser-Thr/Tyr_kinase_cat_dom"/>
</dbReference>
<dbReference type="PROSITE" id="PS00108">
    <property type="entry name" value="PROTEIN_KINASE_ST"/>
    <property type="match status" value="1"/>
</dbReference>
<dbReference type="Pfam" id="PF04564">
    <property type="entry name" value="U-box"/>
    <property type="match status" value="1"/>
</dbReference>
<dbReference type="GO" id="GO:0005524">
    <property type="term" value="F:ATP binding"/>
    <property type="evidence" value="ECO:0007669"/>
    <property type="project" value="UniProtKB-UniRule"/>
</dbReference>
<dbReference type="InterPro" id="IPR017441">
    <property type="entry name" value="Protein_kinase_ATP_BS"/>
</dbReference>
<evidence type="ECO:0000256" key="2">
    <source>
        <dbReference type="ARBA" id="ARBA00003861"/>
    </source>
</evidence>
<dbReference type="InterPro" id="IPR008271">
    <property type="entry name" value="Ser/Thr_kinase_AS"/>
</dbReference>
<dbReference type="AlphaFoldDB" id="A0A6A2Y9I1"/>
<keyword evidence="7 11" id="KW-0547">Nucleotide-binding</keyword>
<evidence type="ECO:0000256" key="5">
    <source>
        <dbReference type="ARBA" id="ARBA00022527"/>
    </source>
</evidence>
<dbReference type="Gene3D" id="3.30.200.20">
    <property type="entry name" value="Phosphorylase Kinase, domain 1"/>
    <property type="match status" value="1"/>
</dbReference>
<evidence type="ECO:0000256" key="6">
    <source>
        <dbReference type="ARBA" id="ARBA00022679"/>
    </source>
</evidence>
<accession>A0A6A2Y9I1</accession>
<dbReference type="PROSITE" id="PS00107">
    <property type="entry name" value="PROTEIN_KINASE_ATP"/>
    <property type="match status" value="1"/>
</dbReference>
<keyword evidence="8 15" id="KW-0418">Kinase</keyword>
<evidence type="ECO:0000259" key="14">
    <source>
        <dbReference type="PROSITE" id="PS51698"/>
    </source>
</evidence>
<dbReference type="PROSITE" id="PS51698">
    <property type="entry name" value="U_BOX"/>
    <property type="match status" value="1"/>
</dbReference>
<keyword evidence="6" id="KW-0808">Transferase</keyword>
<evidence type="ECO:0000256" key="9">
    <source>
        <dbReference type="ARBA" id="ARBA00022786"/>
    </source>
</evidence>
<evidence type="ECO:0000256" key="11">
    <source>
        <dbReference type="PROSITE-ProRule" id="PRU10141"/>
    </source>
</evidence>
<keyword evidence="12" id="KW-0175">Coiled coil</keyword>
<gene>
    <name evidence="15" type="ORF">F3Y22_tig00111402pilonHSYRG00466</name>
</gene>
<organism evidence="15 16">
    <name type="scientific">Hibiscus syriacus</name>
    <name type="common">Rose of Sharon</name>
    <dbReference type="NCBI Taxonomy" id="106335"/>
    <lineage>
        <taxon>Eukaryota</taxon>
        <taxon>Viridiplantae</taxon>
        <taxon>Streptophyta</taxon>
        <taxon>Embryophyta</taxon>
        <taxon>Tracheophyta</taxon>
        <taxon>Spermatophyta</taxon>
        <taxon>Magnoliopsida</taxon>
        <taxon>eudicotyledons</taxon>
        <taxon>Gunneridae</taxon>
        <taxon>Pentapetalae</taxon>
        <taxon>rosids</taxon>
        <taxon>malvids</taxon>
        <taxon>Malvales</taxon>
        <taxon>Malvaceae</taxon>
        <taxon>Malvoideae</taxon>
        <taxon>Hibiscus</taxon>
    </lineage>
</organism>
<comment type="catalytic activity">
    <reaction evidence="1">
        <text>S-ubiquitinyl-[E2 ubiquitin-conjugating enzyme]-L-cysteine + [acceptor protein]-L-lysine = [E2 ubiquitin-conjugating enzyme]-L-cysteine + N(6)-ubiquitinyl-[acceptor protein]-L-lysine.</text>
        <dbReference type="EC" id="2.3.2.27"/>
    </reaction>
</comment>
<evidence type="ECO:0000256" key="7">
    <source>
        <dbReference type="ARBA" id="ARBA00022741"/>
    </source>
</evidence>
<dbReference type="Pfam" id="PF07714">
    <property type="entry name" value="PK_Tyr_Ser-Thr"/>
    <property type="match status" value="1"/>
</dbReference>
<comment type="caution">
    <text evidence="15">The sequence shown here is derived from an EMBL/GenBank/DDBJ whole genome shotgun (WGS) entry which is preliminary data.</text>
</comment>
<keyword evidence="16" id="KW-1185">Reference proteome</keyword>
<dbReference type="EC" id="2.3.2.27" evidence="4"/>
<dbReference type="PROSITE" id="PS50011">
    <property type="entry name" value="PROTEIN_KINASE_DOM"/>
    <property type="match status" value="1"/>
</dbReference>
<dbReference type="InterPro" id="IPR051348">
    <property type="entry name" value="U-box_ubiquitin_ligases"/>
</dbReference>
<dbReference type="InterPro" id="IPR003613">
    <property type="entry name" value="Ubox_domain"/>
</dbReference>
<dbReference type="SUPFAM" id="SSF56112">
    <property type="entry name" value="Protein kinase-like (PK-like)"/>
    <property type="match status" value="1"/>
</dbReference>
<name>A0A6A2Y9I1_HIBSY</name>
<keyword evidence="9" id="KW-0833">Ubl conjugation pathway</keyword>
<dbReference type="Gene3D" id="3.30.40.10">
    <property type="entry name" value="Zinc/RING finger domain, C3HC4 (zinc finger)"/>
    <property type="match status" value="1"/>
</dbReference>
<dbReference type="UniPathway" id="UPA00143"/>
<dbReference type="PANTHER" id="PTHR45647:SF43">
    <property type="entry name" value="OS10G0100500 PROTEIN"/>
    <property type="match status" value="1"/>
</dbReference>
<feature type="binding site" evidence="11">
    <location>
        <position position="512"/>
    </location>
    <ligand>
        <name>ATP</name>
        <dbReference type="ChEBI" id="CHEBI:30616"/>
    </ligand>
</feature>
<evidence type="ECO:0000313" key="15">
    <source>
        <dbReference type="EMBL" id="KAE8678915.1"/>
    </source>
</evidence>
<comment type="pathway">
    <text evidence="3">Protein modification; protein ubiquitination.</text>
</comment>
<evidence type="ECO:0000256" key="12">
    <source>
        <dbReference type="SAM" id="Coils"/>
    </source>
</evidence>
<dbReference type="CDD" id="cd16655">
    <property type="entry name" value="RING-Ubox_WDSUB1-like"/>
    <property type="match status" value="1"/>
</dbReference>
<keyword evidence="10 11" id="KW-0067">ATP-binding</keyword>
<evidence type="ECO:0000313" key="16">
    <source>
        <dbReference type="Proteomes" id="UP000436088"/>
    </source>
</evidence>
<dbReference type="InterPro" id="IPR011009">
    <property type="entry name" value="Kinase-like_dom_sf"/>
</dbReference>
<dbReference type="Gene3D" id="3.40.50.620">
    <property type="entry name" value="HUPs"/>
    <property type="match status" value="1"/>
</dbReference>
<dbReference type="SUPFAM" id="SSF57850">
    <property type="entry name" value="RING/U-box"/>
    <property type="match status" value="1"/>
</dbReference>
<dbReference type="PANTHER" id="PTHR45647">
    <property type="entry name" value="OS02G0152300 PROTEIN"/>
    <property type="match status" value="1"/>
</dbReference>
<evidence type="ECO:0000256" key="3">
    <source>
        <dbReference type="ARBA" id="ARBA00004906"/>
    </source>
</evidence>
<dbReference type="InterPro" id="IPR013083">
    <property type="entry name" value="Znf_RING/FYVE/PHD"/>
</dbReference>
<dbReference type="GO" id="GO:0004672">
    <property type="term" value="F:protein kinase activity"/>
    <property type="evidence" value="ECO:0007669"/>
    <property type="project" value="InterPro"/>
</dbReference>
<dbReference type="InterPro" id="IPR000719">
    <property type="entry name" value="Prot_kinase_dom"/>
</dbReference>
<evidence type="ECO:0000256" key="8">
    <source>
        <dbReference type="ARBA" id="ARBA00022777"/>
    </source>
</evidence>
<dbReference type="SMART" id="SM00220">
    <property type="entry name" value="S_TKc"/>
    <property type="match status" value="1"/>
</dbReference>
<keyword evidence="5" id="KW-0723">Serine/threonine-protein kinase</keyword>
<evidence type="ECO:0000259" key="13">
    <source>
        <dbReference type="PROSITE" id="PS50011"/>
    </source>
</evidence>
<evidence type="ECO:0000256" key="4">
    <source>
        <dbReference type="ARBA" id="ARBA00012483"/>
    </source>
</evidence>
<feature type="domain" description="Protein kinase" evidence="13">
    <location>
        <begin position="484"/>
        <end position="721"/>
    </location>
</feature>
<sequence>MSSFRRRVDRPASMRFPELVEETGGFASGEKDNVFVAVGKSVEKAVDLLHWTMRQFGGKDICLLHVHHPSPLIPTLLGKLPASQANGQVVSAYRRKEKEELKKLLANYSSFCRRLKVNISIITIEADQVHTGIVELVKRHKIRSLVMGAIPACTRTKKSSCKASYAAKQAPCFCDIWFINKGKLVWTRAASEEPCSFQPVGGMTATAQMLRSNSLSHCNGSLLVHPEDFHSISSRSITFVSSAQLTEGEPAYADVSLSPRISSISARYSPNYHQCLSSTSYTTGSERASFQMILSFYSYSKDEDGSLSFRIKEAITEAKASRNETVAESLECQRLELEAMKAINKIKDFESARLHEVKLREEAEEALRTTMQEQEKHLKEKEEVTKELQRTMRNVALLNMCTQEANHKHDEASGELKLIQASIETLREEKQRIRRQKLEAVRWLERWRNLGQAATCNGFIGIVEDLPELAEFSLADVQTATCNFSESFKIGKGGHGCVYKGEMLGRTVAIKKLYPHNMQGQSEFQQEAQVLSKLQHPHLVTLLGVCPKAWSLVYEYLPNGSLQDRLFKKTSISPLTWKTRARIVAEISSALCFLHSTKPEKIVHGDLKPENILLDSELSCKICDFEFQRIGVLTPKSDVYAFGLIILQMLTGRPPIGLATEVRRAVSSGKFSSILDKSAGEWPMFVARRLVDLGLQFCEPYSRVRPDLKPSLVRELGQLHLTEERSVPSFFLCPILQEIMHDPQVAADGFTYEGEALRGWLENGRETSPMTNLKLSHLHLTPNHAIRQAIQDWLCKA</sequence>
<dbReference type="CDD" id="cd01989">
    <property type="entry name" value="USP_STK_Ubox_N"/>
    <property type="match status" value="1"/>
</dbReference>
<feature type="coiled-coil region" evidence="12">
    <location>
        <begin position="332"/>
        <end position="446"/>
    </location>
</feature>
<dbReference type="Gene3D" id="1.10.510.10">
    <property type="entry name" value="Transferase(Phosphotransferase) domain 1"/>
    <property type="match status" value="2"/>
</dbReference>
<comment type="function">
    <text evidence="2">Functions as an E3 ubiquitin ligase.</text>
</comment>
<evidence type="ECO:0000256" key="1">
    <source>
        <dbReference type="ARBA" id="ARBA00000900"/>
    </source>
</evidence>
<dbReference type="InterPro" id="IPR014729">
    <property type="entry name" value="Rossmann-like_a/b/a_fold"/>
</dbReference>
<dbReference type="SMART" id="SM00504">
    <property type="entry name" value="Ubox"/>
    <property type="match status" value="1"/>
</dbReference>
<dbReference type="GO" id="GO:0016567">
    <property type="term" value="P:protein ubiquitination"/>
    <property type="evidence" value="ECO:0007669"/>
    <property type="project" value="UniProtKB-UniPathway"/>
</dbReference>
<feature type="domain" description="U-box" evidence="14">
    <location>
        <begin position="726"/>
        <end position="797"/>
    </location>
</feature>
<dbReference type="EMBL" id="VEPZ02001331">
    <property type="protein sequence ID" value="KAE8678915.1"/>
    <property type="molecule type" value="Genomic_DNA"/>
</dbReference>
<protein>
    <recommendedName>
        <fullName evidence="4">RING-type E3 ubiquitin transferase</fullName>
        <ecNumber evidence="4">2.3.2.27</ecNumber>
    </recommendedName>
</protein>
<dbReference type="SUPFAM" id="SSF52402">
    <property type="entry name" value="Adenine nucleotide alpha hydrolases-like"/>
    <property type="match status" value="1"/>
</dbReference>
<dbReference type="GO" id="GO:0061630">
    <property type="term" value="F:ubiquitin protein ligase activity"/>
    <property type="evidence" value="ECO:0007669"/>
    <property type="project" value="UniProtKB-EC"/>
</dbReference>
<proteinExistence type="predicted"/>
<dbReference type="Proteomes" id="UP000436088">
    <property type="component" value="Unassembled WGS sequence"/>
</dbReference>
<evidence type="ECO:0000256" key="10">
    <source>
        <dbReference type="ARBA" id="ARBA00022840"/>
    </source>
</evidence>